<dbReference type="PANTHER" id="PTHR21624">
    <property type="entry name" value="STEROL DESATURASE-RELATED PROTEIN"/>
    <property type="match status" value="1"/>
</dbReference>
<feature type="transmembrane region" description="Helical" evidence="7">
    <location>
        <begin position="88"/>
        <end position="107"/>
    </location>
</feature>
<feature type="domain" description="Fatty acid hydroxylase" evidence="8">
    <location>
        <begin position="95"/>
        <end position="231"/>
    </location>
</feature>
<keyword evidence="3 7" id="KW-1133">Transmembrane helix</keyword>
<accession>A0A3B0ZCR3</accession>
<evidence type="ECO:0000256" key="3">
    <source>
        <dbReference type="ARBA" id="ARBA00022989"/>
    </source>
</evidence>
<keyword evidence="4" id="KW-0560">Oxidoreductase</keyword>
<evidence type="ECO:0000256" key="7">
    <source>
        <dbReference type="SAM" id="Phobius"/>
    </source>
</evidence>
<reference evidence="9" key="1">
    <citation type="submission" date="2018-06" db="EMBL/GenBank/DDBJ databases">
        <authorList>
            <person name="Zhirakovskaya E."/>
        </authorList>
    </citation>
    <scope>NUCLEOTIDE SEQUENCE</scope>
</reference>
<dbReference type="InterPro" id="IPR006694">
    <property type="entry name" value="Fatty_acid_hydroxylase"/>
</dbReference>
<evidence type="ECO:0000256" key="2">
    <source>
        <dbReference type="ARBA" id="ARBA00022692"/>
    </source>
</evidence>
<name>A0A3B0ZCR3_9ZZZZ</name>
<proteinExistence type="predicted"/>
<evidence type="ECO:0000256" key="4">
    <source>
        <dbReference type="ARBA" id="ARBA00023002"/>
    </source>
</evidence>
<dbReference type="GO" id="GO:0005783">
    <property type="term" value="C:endoplasmic reticulum"/>
    <property type="evidence" value="ECO:0007669"/>
    <property type="project" value="TreeGrafter"/>
</dbReference>
<evidence type="ECO:0000256" key="1">
    <source>
        <dbReference type="ARBA" id="ARBA00004127"/>
    </source>
</evidence>
<gene>
    <name evidence="9" type="ORF">MNBD_GAMMA18-2129</name>
</gene>
<dbReference type="Pfam" id="PF04116">
    <property type="entry name" value="FA_hydroxylase"/>
    <property type="match status" value="1"/>
</dbReference>
<dbReference type="InterPro" id="IPR051689">
    <property type="entry name" value="Sterol_desaturase/TMEM195"/>
</dbReference>
<feature type="transmembrane region" description="Helical" evidence="7">
    <location>
        <begin position="50"/>
        <end position="76"/>
    </location>
</feature>
<keyword evidence="2 7" id="KW-0812">Transmembrane</keyword>
<evidence type="ECO:0000256" key="6">
    <source>
        <dbReference type="ARBA" id="ARBA00023136"/>
    </source>
</evidence>
<comment type="subcellular location">
    <subcellularLocation>
        <location evidence="1">Endomembrane system</location>
        <topology evidence="1">Multi-pass membrane protein</topology>
    </subcellularLocation>
</comment>
<dbReference type="GO" id="GO:0006643">
    <property type="term" value="P:membrane lipid metabolic process"/>
    <property type="evidence" value="ECO:0007669"/>
    <property type="project" value="TreeGrafter"/>
</dbReference>
<evidence type="ECO:0000259" key="8">
    <source>
        <dbReference type="Pfam" id="PF04116"/>
    </source>
</evidence>
<dbReference type="GO" id="GO:0050479">
    <property type="term" value="F:glyceryl-ether monooxygenase activity"/>
    <property type="evidence" value="ECO:0007669"/>
    <property type="project" value="TreeGrafter"/>
</dbReference>
<dbReference type="GO" id="GO:0008610">
    <property type="term" value="P:lipid biosynthetic process"/>
    <property type="evidence" value="ECO:0007669"/>
    <property type="project" value="InterPro"/>
</dbReference>
<dbReference type="GO" id="GO:0016020">
    <property type="term" value="C:membrane"/>
    <property type="evidence" value="ECO:0007669"/>
    <property type="project" value="GOC"/>
</dbReference>
<evidence type="ECO:0000313" key="9">
    <source>
        <dbReference type="EMBL" id="VAW85322.1"/>
    </source>
</evidence>
<evidence type="ECO:0000256" key="5">
    <source>
        <dbReference type="ARBA" id="ARBA00023098"/>
    </source>
</evidence>
<keyword evidence="5" id="KW-0443">Lipid metabolism</keyword>
<sequence>MSGLEQSIDGEVWIRLGSFFGILLLMLLWEQLSPRRVALPKRAWRRTNNLLLVVVNALLVKIIMPFGAVALAFYAQQQQWGLLNHIELPLWLSLLIAIVLLDMLIYWQHRLFHVIKPLWRLHQVHHADMDYDTTTGLRFHPIEIILSMLIKFGAIILLGPVAMAVLIFELMLNGSAMFNHGNIRLPLKLDRPLRWLIVTPDMHRIHHSIHRHEADSNYGFALAIWDRLFGSYQAEPKEGQINMRFGVKYQQDFQQTSGLWALLKMPFTLNPPMKKDDE</sequence>
<organism evidence="9">
    <name type="scientific">hydrothermal vent metagenome</name>
    <dbReference type="NCBI Taxonomy" id="652676"/>
    <lineage>
        <taxon>unclassified sequences</taxon>
        <taxon>metagenomes</taxon>
        <taxon>ecological metagenomes</taxon>
    </lineage>
</organism>
<dbReference type="EMBL" id="UOFP01000087">
    <property type="protein sequence ID" value="VAW85322.1"/>
    <property type="molecule type" value="Genomic_DNA"/>
</dbReference>
<dbReference type="PANTHER" id="PTHR21624:SF1">
    <property type="entry name" value="ALKYLGLYCEROL MONOOXYGENASE"/>
    <property type="match status" value="1"/>
</dbReference>
<protein>
    <submittedName>
        <fullName evidence="9">Fatty acid hydroxylase family (Carotene hydroxylase/sterol desaturase)</fullName>
    </submittedName>
</protein>
<dbReference type="AlphaFoldDB" id="A0A3B0ZCR3"/>
<keyword evidence="6 7" id="KW-0472">Membrane</keyword>
<dbReference type="GO" id="GO:0005506">
    <property type="term" value="F:iron ion binding"/>
    <property type="evidence" value="ECO:0007669"/>
    <property type="project" value="InterPro"/>
</dbReference>
<feature type="transmembrane region" description="Helical" evidence="7">
    <location>
        <begin position="12"/>
        <end position="29"/>
    </location>
</feature>
<feature type="transmembrane region" description="Helical" evidence="7">
    <location>
        <begin position="148"/>
        <end position="172"/>
    </location>
</feature>